<feature type="compositionally biased region" description="Basic and acidic residues" evidence="1">
    <location>
        <begin position="1"/>
        <end position="32"/>
    </location>
</feature>
<protein>
    <submittedName>
        <fullName evidence="2">Uncharacterized protein</fullName>
    </submittedName>
</protein>
<feature type="non-terminal residue" evidence="2">
    <location>
        <position position="1"/>
    </location>
</feature>
<reference evidence="2" key="1">
    <citation type="submission" date="2014-12" db="EMBL/GenBank/DDBJ databases">
        <title>Insight into the proteome of Arion vulgaris.</title>
        <authorList>
            <person name="Aradska J."/>
            <person name="Bulat T."/>
            <person name="Smidak R."/>
            <person name="Sarate P."/>
            <person name="Gangsoo J."/>
            <person name="Sialana F."/>
            <person name="Bilban M."/>
            <person name="Lubec G."/>
        </authorList>
    </citation>
    <scope>NUCLEOTIDE SEQUENCE</scope>
    <source>
        <tissue evidence="2">Skin</tissue>
    </source>
</reference>
<organism evidence="2">
    <name type="scientific">Arion vulgaris</name>
    <dbReference type="NCBI Taxonomy" id="1028688"/>
    <lineage>
        <taxon>Eukaryota</taxon>
        <taxon>Metazoa</taxon>
        <taxon>Spiralia</taxon>
        <taxon>Lophotrochozoa</taxon>
        <taxon>Mollusca</taxon>
        <taxon>Gastropoda</taxon>
        <taxon>Heterobranchia</taxon>
        <taxon>Euthyneura</taxon>
        <taxon>Panpulmonata</taxon>
        <taxon>Eupulmonata</taxon>
        <taxon>Stylommatophora</taxon>
        <taxon>Helicina</taxon>
        <taxon>Arionoidea</taxon>
        <taxon>Arionidae</taxon>
        <taxon>Arion</taxon>
    </lineage>
</organism>
<proteinExistence type="predicted"/>
<gene>
    <name evidence="2" type="primary">ORF47679</name>
</gene>
<accession>A0A0B6Z692</accession>
<dbReference type="EMBL" id="HACG01016380">
    <property type="protein sequence ID" value="CEK63245.1"/>
    <property type="molecule type" value="Transcribed_RNA"/>
</dbReference>
<name>A0A0B6Z692_9EUPU</name>
<evidence type="ECO:0000313" key="2">
    <source>
        <dbReference type="EMBL" id="CEK63245.1"/>
    </source>
</evidence>
<dbReference type="AlphaFoldDB" id="A0A0B6Z692"/>
<feature type="non-terminal residue" evidence="2">
    <location>
        <position position="70"/>
    </location>
</feature>
<sequence length="70" mass="7627">PTVHETKLDSKNSNDINLDKSVHTDNVSKELNLDNETIPTTKSGIESNHSNKNVPITQAANINNVSEEGD</sequence>
<feature type="compositionally biased region" description="Polar residues" evidence="1">
    <location>
        <begin position="34"/>
        <end position="70"/>
    </location>
</feature>
<feature type="region of interest" description="Disordered" evidence="1">
    <location>
        <begin position="1"/>
        <end position="70"/>
    </location>
</feature>
<evidence type="ECO:0000256" key="1">
    <source>
        <dbReference type="SAM" id="MobiDB-lite"/>
    </source>
</evidence>